<organism evidence="1 2">
    <name type="scientific">Lasiodiplodia theobromae</name>
    <dbReference type="NCBI Taxonomy" id="45133"/>
    <lineage>
        <taxon>Eukaryota</taxon>
        <taxon>Fungi</taxon>
        <taxon>Dikarya</taxon>
        <taxon>Ascomycota</taxon>
        <taxon>Pezizomycotina</taxon>
        <taxon>Dothideomycetes</taxon>
        <taxon>Dothideomycetes incertae sedis</taxon>
        <taxon>Botryosphaeriales</taxon>
        <taxon>Botryosphaeriaceae</taxon>
        <taxon>Lasiodiplodia</taxon>
    </lineage>
</organism>
<dbReference type="PANTHER" id="PTHR33112">
    <property type="entry name" value="DOMAIN PROTEIN, PUTATIVE-RELATED"/>
    <property type="match status" value="1"/>
</dbReference>
<gene>
    <name evidence="1" type="ORF">BFW01_g1879</name>
</gene>
<dbReference type="AlphaFoldDB" id="A0A8H7ISS1"/>
<evidence type="ECO:0000313" key="2">
    <source>
        <dbReference type="Proteomes" id="UP000627934"/>
    </source>
</evidence>
<sequence length="326" mass="36887">MLSRKKLFFFADRIAWECNTIESSDVINDGISPAHVSRNPPIDYVTDTTCKVYRTKDSEHRSWTFTVQWYMMRKLTKPHDKLRAIGGLADYQQKALEDQYLAGLWRMFIPAGLLWRRVVRLQQGDGDSGLQDRPIGYRAPSWSWAAIEGEIKYTDLAEEGGSVECAVLGHPRSIESIMKLDIVDAAVTLASPNKPFGGVTGGFIKAMGMMKTIQGNFKPTSHTDFGDMFRLDLSTSPKRSFVDFWPDSITDLPQYGQKLCLLGVDGEGEAEKTGGSMRSKYSFYVRGVALESLPDGNFQRMGFFEYRHSNFDQLIDGFQRREVKIV</sequence>
<dbReference type="EMBL" id="MDYX01000048">
    <property type="protein sequence ID" value="KAF9631005.1"/>
    <property type="molecule type" value="Genomic_DNA"/>
</dbReference>
<evidence type="ECO:0000313" key="1">
    <source>
        <dbReference type="EMBL" id="KAF9631005.1"/>
    </source>
</evidence>
<reference evidence="1" key="1">
    <citation type="submission" date="2016-08" db="EMBL/GenBank/DDBJ databases">
        <authorList>
            <person name="Yan J."/>
        </authorList>
    </citation>
    <scope>NUCLEOTIDE SEQUENCE</scope>
    <source>
        <strain evidence="1">CSS-01s</strain>
    </source>
</reference>
<dbReference type="Proteomes" id="UP000627934">
    <property type="component" value="Unassembled WGS sequence"/>
</dbReference>
<reference evidence="1" key="2">
    <citation type="journal article" date="2018" name="DNA Res.">
        <title>Comparative genome and transcriptome analyses reveal adaptations to opportunistic infections in woody plant degrading pathogens of Botryosphaeriaceae.</title>
        <authorList>
            <person name="Yan J.Y."/>
            <person name="Zhao W.S."/>
            <person name="Chen Z."/>
            <person name="Xing Q.K."/>
            <person name="Zhang W."/>
            <person name="Chethana K.W.T."/>
            <person name="Xue M.F."/>
            <person name="Xu J.P."/>
            <person name="Phillips A.J.L."/>
            <person name="Wang Y."/>
            <person name="Liu J.H."/>
            <person name="Liu M."/>
            <person name="Zhou Y."/>
            <person name="Jayawardena R.S."/>
            <person name="Manawasinghe I.S."/>
            <person name="Huang J.B."/>
            <person name="Qiao G.H."/>
            <person name="Fu C.Y."/>
            <person name="Guo F.F."/>
            <person name="Dissanayake A.J."/>
            <person name="Peng Y.L."/>
            <person name="Hyde K.D."/>
            <person name="Li X.H."/>
        </authorList>
    </citation>
    <scope>NUCLEOTIDE SEQUENCE</scope>
    <source>
        <strain evidence="1">CSS-01s</strain>
    </source>
</reference>
<protein>
    <submittedName>
        <fullName evidence="1">Uncharacterized protein</fullName>
    </submittedName>
</protein>
<comment type="caution">
    <text evidence="1">The sequence shown here is derived from an EMBL/GenBank/DDBJ whole genome shotgun (WGS) entry which is preliminary data.</text>
</comment>
<name>A0A8H7ISS1_9PEZI</name>
<proteinExistence type="predicted"/>
<accession>A0A8H7ISS1</accession>
<dbReference type="PANTHER" id="PTHR33112:SF10">
    <property type="entry name" value="TOL"/>
    <property type="match status" value="1"/>
</dbReference>